<evidence type="ECO:0000256" key="7">
    <source>
        <dbReference type="ARBA" id="ARBA00022695"/>
    </source>
</evidence>
<comment type="caution">
    <text evidence="17">The sequence shown here is derived from an EMBL/GenBank/DDBJ whole genome shotgun (WGS) entry which is preliminary data.</text>
</comment>
<comment type="catalytic activity">
    <reaction evidence="14 15">
        <text>FMN + ATP + H(+) = FAD + diphosphate</text>
        <dbReference type="Rhea" id="RHEA:17237"/>
        <dbReference type="ChEBI" id="CHEBI:15378"/>
        <dbReference type="ChEBI" id="CHEBI:30616"/>
        <dbReference type="ChEBI" id="CHEBI:33019"/>
        <dbReference type="ChEBI" id="CHEBI:57692"/>
        <dbReference type="ChEBI" id="CHEBI:58210"/>
        <dbReference type="EC" id="2.7.7.2"/>
    </reaction>
</comment>
<proteinExistence type="inferred from homology"/>
<keyword evidence="11 15" id="KW-0067">ATP-binding</keyword>
<keyword evidence="6 15" id="KW-0808">Transferase</keyword>
<dbReference type="PANTHER" id="PTHR22749:SF6">
    <property type="entry name" value="RIBOFLAVIN KINASE"/>
    <property type="match status" value="1"/>
</dbReference>
<evidence type="ECO:0000256" key="2">
    <source>
        <dbReference type="ARBA" id="ARBA00004726"/>
    </source>
</evidence>
<evidence type="ECO:0000256" key="12">
    <source>
        <dbReference type="ARBA" id="ARBA00023268"/>
    </source>
</evidence>
<keyword evidence="10 15" id="KW-0274">FAD</keyword>
<dbReference type="GO" id="GO:0008531">
    <property type="term" value="F:riboflavin kinase activity"/>
    <property type="evidence" value="ECO:0007669"/>
    <property type="project" value="UniProtKB-UniRule"/>
</dbReference>
<evidence type="ECO:0000256" key="5">
    <source>
        <dbReference type="ARBA" id="ARBA00022643"/>
    </source>
</evidence>
<evidence type="ECO:0000256" key="4">
    <source>
        <dbReference type="ARBA" id="ARBA00022630"/>
    </source>
</evidence>
<sequence length="318" mass="36419">MEHIDLTKNQEIAEKRFLATVGFFDGVHAGHRYLIQQVKAEAERQGVPSAVITFPVHPRKVLQTDYQPALLCGYEEKLALLATTGVDYCITLPFTRALSQLSARAFMQQVLQEQLHVSTLMVGYDHRFGHNRQEEYGDYVRYGEEIGMPVIRAEELLIDGGKVSSTRIRKLLKEGDVMRANSLLSYKYTLSGKIVEGYRVGRTIGFPTANIRSWERYKVVPALGVYAVRVLLQGAPYEGMLYIGKRPTLHADSEISVEVNLFNFSGNLYNRSLTVEFIDFIRPDQKFETMELLVEQIHKDKRIVQQRLREERLFKPSS</sequence>
<evidence type="ECO:0000259" key="16">
    <source>
        <dbReference type="SMART" id="SM00904"/>
    </source>
</evidence>
<evidence type="ECO:0000256" key="10">
    <source>
        <dbReference type="ARBA" id="ARBA00022827"/>
    </source>
</evidence>
<keyword evidence="5 15" id="KW-0288">FMN</keyword>
<dbReference type="Pfam" id="PF06574">
    <property type="entry name" value="FAD_syn"/>
    <property type="match status" value="1"/>
</dbReference>
<dbReference type="SMART" id="SM00904">
    <property type="entry name" value="Flavokinase"/>
    <property type="match status" value="1"/>
</dbReference>
<dbReference type="UniPathway" id="UPA00277">
    <property type="reaction ID" value="UER00407"/>
</dbReference>
<dbReference type="CDD" id="cd02064">
    <property type="entry name" value="FAD_synthetase_N"/>
    <property type="match status" value="1"/>
</dbReference>
<evidence type="ECO:0000256" key="9">
    <source>
        <dbReference type="ARBA" id="ARBA00022777"/>
    </source>
</evidence>
<keyword evidence="8 15" id="KW-0547">Nucleotide-binding</keyword>
<dbReference type="InterPro" id="IPR014729">
    <property type="entry name" value="Rossmann-like_a/b/a_fold"/>
</dbReference>
<dbReference type="GO" id="GO:0009231">
    <property type="term" value="P:riboflavin biosynthetic process"/>
    <property type="evidence" value="ECO:0007669"/>
    <property type="project" value="InterPro"/>
</dbReference>
<dbReference type="Pfam" id="PF01687">
    <property type="entry name" value="Flavokinase"/>
    <property type="match status" value="1"/>
</dbReference>
<dbReference type="AlphaFoldDB" id="A0A117M0A7"/>
<dbReference type="Gene3D" id="2.40.30.30">
    <property type="entry name" value="Riboflavin kinase-like"/>
    <property type="match status" value="1"/>
</dbReference>
<dbReference type="PATRIC" id="fig|294710.3.peg.1180"/>
<comment type="pathway">
    <text evidence="3 15">Cofactor biosynthesis; FMN biosynthesis; FMN from riboflavin (ATP route): step 1/1.</text>
</comment>
<dbReference type="InterPro" id="IPR002606">
    <property type="entry name" value="Riboflavin_kinase_bac"/>
</dbReference>
<comment type="pathway">
    <text evidence="2 15">Cofactor biosynthesis; FAD biosynthesis; FAD from FMN: step 1/1.</text>
</comment>
<evidence type="ECO:0000256" key="14">
    <source>
        <dbReference type="ARBA" id="ARBA00049494"/>
    </source>
</evidence>
<dbReference type="UniPathway" id="UPA00276">
    <property type="reaction ID" value="UER00406"/>
</dbReference>
<dbReference type="Gene3D" id="3.40.50.620">
    <property type="entry name" value="HUPs"/>
    <property type="match status" value="1"/>
</dbReference>
<evidence type="ECO:0000256" key="3">
    <source>
        <dbReference type="ARBA" id="ARBA00005201"/>
    </source>
</evidence>
<dbReference type="InterPro" id="IPR023465">
    <property type="entry name" value="Riboflavin_kinase_dom_sf"/>
</dbReference>
<evidence type="ECO:0000256" key="15">
    <source>
        <dbReference type="PIRNR" id="PIRNR004491"/>
    </source>
</evidence>
<evidence type="ECO:0000256" key="11">
    <source>
        <dbReference type="ARBA" id="ARBA00022840"/>
    </source>
</evidence>
<evidence type="ECO:0000313" key="18">
    <source>
        <dbReference type="Proteomes" id="UP000053860"/>
    </source>
</evidence>
<dbReference type="NCBIfam" id="NF004162">
    <property type="entry name" value="PRK05627.1-5"/>
    <property type="match status" value="1"/>
</dbReference>
<keyword evidence="7 15" id="KW-0548">Nucleotidyltransferase</keyword>
<dbReference type="InterPro" id="IPR015865">
    <property type="entry name" value="Riboflavin_kinase_bac/euk"/>
</dbReference>
<dbReference type="FunFam" id="3.40.50.620:FF:000021">
    <property type="entry name" value="Riboflavin biosynthesis protein"/>
    <property type="match status" value="1"/>
</dbReference>
<protein>
    <recommendedName>
        <fullName evidence="15">Riboflavin biosynthesis protein</fullName>
    </recommendedName>
    <domain>
        <recommendedName>
            <fullName evidence="15">Riboflavin kinase</fullName>
            <ecNumber evidence="15">2.7.1.26</ecNumber>
        </recommendedName>
        <alternativeName>
            <fullName evidence="15">Flavokinase</fullName>
        </alternativeName>
    </domain>
    <domain>
        <recommendedName>
            <fullName evidence="15">FMN adenylyltransferase</fullName>
            <ecNumber evidence="15">2.7.7.2</ecNumber>
        </recommendedName>
        <alternativeName>
            <fullName evidence="15">FAD pyrophosphorylase</fullName>
        </alternativeName>
        <alternativeName>
            <fullName evidence="15">FAD synthase</fullName>
        </alternativeName>
    </domain>
</protein>
<evidence type="ECO:0000313" key="17">
    <source>
        <dbReference type="EMBL" id="KUK77306.1"/>
    </source>
</evidence>
<gene>
    <name evidence="17" type="ORF">XD92_0843</name>
</gene>
<dbReference type="EC" id="2.7.7.2" evidence="15"/>
<organism evidence="17 18">
    <name type="scientific">Proteiniphilum acetatigenes</name>
    <dbReference type="NCBI Taxonomy" id="294710"/>
    <lineage>
        <taxon>Bacteria</taxon>
        <taxon>Pseudomonadati</taxon>
        <taxon>Bacteroidota</taxon>
        <taxon>Bacteroidia</taxon>
        <taxon>Bacteroidales</taxon>
        <taxon>Dysgonomonadaceae</taxon>
        <taxon>Proteiniphilum</taxon>
    </lineage>
</organism>
<dbReference type="NCBIfam" id="TIGR00083">
    <property type="entry name" value="ribF"/>
    <property type="match status" value="1"/>
</dbReference>
<evidence type="ECO:0000256" key="8">
    <source>
        <dbReference type="ARBA" id="ARBA00022741"/>
    </source>
</evidence>
<evidence type="ECO:0000256" key="6">
    <source>
        <dbReference type="ARBA" id="ARBA00022679"/>
    </source>
</evidence>
<keyword evidence="12" id="KW-0511">Multifunctional enzyme</keyword>
<keyword evidence="4 15" id="KW-0285">Flavoprotein</keyword>
<comment type="similarity">
    <text evidence="15">Belongs to the ribF family.</text>
</comment>
<dbReference type="InterPro" id="IPR023468">
    <property type="entry name" value="Riboflavin_kinase"/>
</dbReference>
<comment type="function">
    <text evidence="1">Catalyzes the phosphorylation of riboflavin to FMN followed by the adenylation of FMN to FAD.</text>
</comment>
<evidence type="ECO:0000256" key="13">
    <source>
        <dbReference type="ARBA" id="ARBA00047880"/>
    </source>
</evidence>
<feature type="domain" description="Riboflavin kinase" evidence="16">
    <location>
        <begin position="183"/>
        <end position="309"/>
    </location>
</feature>
<reference evidence="18" key="1">
    <citation type="journal article" date="2015" name="MBio">
        <title>Genome-Resolved Metagenomic Analysis Reveals Roles for Candidate Phyla and Other Microbial Community Members in Biogeochemical Transformations in Oil Reservoirs.</title>
        <authorList>
            <person name="Hu P."/>
            <person name="Tom L."/>
            <person name="Singh A."/>
            <person name="Thomas B.C."/>
            <person name="Baker B.J."/>
            <person name="Piceno Y.M."/>
            <person name="Andersen G.L."/>
            <person name="Banfield J.F."/>
        </authorList>
    </citation>
    <scope>NUCLEOTIDE SEQUENCE [LARGE SCALE GENOMIC DNA]</scope>
</reference>
<dbReference type="Proteomes" id="UP000053860">
    <property type="component" value="Unassembled WGS sequence"/>
</dbReference>
<accession>A0A117M0A7</accession>
<evidence type="ECO:0000256" key="1">
    <source>
        <dbReference type="ARBA" id="ARBA00002121"/>
    </source>
</evidence>
<dbReference type="PIRSF" id="PIRSF004491">
    <property type="entry name" value="FAD_Synth"/>
    <property type="match status" value="1"/>
</dbReference>
<dbReference type="GO" id="GO:0006747">
    <property type="term" value="P:FAD biosynthetic process"/>
    <property type="evidence" value="ECO:0007669"/>
    <property type="project" value="UniProtKB-UniRule"/>
</dbReference>
<dbReference type="EC" id="2.7.1.26" evidence="15"/>
<dbReference type="GO" id="GO:0009398">
    <property type="term" value="P:FMN biosynthetic process"/>
    <property type="evidence" value="ECO:0007669"/>
    <property type="project" value="UniProtKB-UniRule"/>
</dbReference>
<dbReference type="SUPFAM" id="SSF52374">
    <property type="entry name" value="Nucleotidylyl transferase"/>
    <property type="match status" value="1"/>
</dbReference>
<keyword evidence="9 15" id="KW-0418">Kinase</keyword>
<dbReference type="GO" id="GO:0005524">
    <property type="term" value="F:ATP binding"/>
    <property type="evidence" value="ECO:0007669"/>
    <property type="project" value="UniProtKB-UniRule"/>
</dbReference>
<comment type="catalytic activity">
    <reaction evidence="13 15">
        <text>riboflavin + ATP = FMN + ADP + H(+)</text>
        <dbReference type="Rhea" id="RHEA:14357"/>
        <dbReference type="ChEBI" id="CHEBI:15378"/>
        <dbReference type="ChEBI" id="CHEBI:30616"/>
        <dbReference type="ChEBI" id="CHEBI:57986"/>
        <dbReference type="ChEBI" id="CHEBI:58210"/>
        <dbReference type="ChEBI" id="CHEBI:456216"/>
        <dbReference type="EC" id="2.7.1.26"/>
    </reaction>
</comment>
<dbReference type="GO" id="GO:0003919">
    <property type="term" value="F:FMN adenylyltransferase activity"/>
    <property type="evidence" value="ECO:0007669"/>
    <property type="project" value="UniProtKB-UniRule"/>
</dbReference>
<dbReference type="InterPro" id="IPR015864">
    <property type="entry name" value="FAD_synthase"/>
</dbReference>
<dbReference type="SUPFAM" id="SSF82114">
    <property type="entry name" value="Riboflavin kinase-like"/>
    <property type="match status" value="1"/>
</dbReference>
<dbReference type="EMBL" id="LGGN01000144">
    <property type="protein sequence ID" value="KUK77306.1"/>
    <property type="molecule type" value="Genomic_DNA"/>
</dbReference>
<name>A0A117M0A7_9BACT</name>
<dbReference type="PANTHER" id="PTHR22749">
    <property type="entry name" value="RIBOFLAVIN KINASE/FMN ADENYLYLTRANSFERASE"/>
    <property type="match status" value="1"/>
</dbReference>